<dbReference type="STRING" id="1513793.SAMN06296036_10655"/>
<feature type="domain" description="Response regulatory" evidence="3">
    <location>
        <begin position="28"/>
        <end position="141"/>
    </location>
</feature>
<dbReference type="Pfam" id="PF00072">
    <property type="entry name" value="Response_reg"/>
    <property type="match status" value="1"/>
</dbReference>
<dbReference type="RefSeq" id="WP_159455269.1">
    <property type="nucleotide sequence ID" value="NZ_FWZT01000006.1"/>
</dbReference>
<feature type="modified residue" description="4-aspartylphosphate" evidence="2">
    <location>
        <position position="78"/>
    </location>
</feature>
<dbReference type="PANTHER" id="PTHR44591">
    <property type="entry name" value="STRESS RESPONSE REGULATOR PROTEIN 1"/>
    <property type="match status" value="1"/>
</dbReference>
<dbReference type="EMBL" id="FWZT01000006">
    <property type="protein sequence ID" value="SMF16644.1"/>
    <property type="molecule type" value="Genomic_DNA"/>
</dbReference>
<reference evidence="5" key="1">
    <citation type="submission" date="2017-04" db="EMBL/GenBank/DDBJ databases">
        <authorList>
            <person name="Varghese N."/>
            <person name="Submissions S."/>
        </authorList>
    </citation>
    <scope>NUCLEOTIDE SEQUENCE [LARGE SCALE GENOMIC DNA]</scope>
    <source>
        <strain evidence="5">RKEM611</strain>
    </source>
</reference>
<dbReference type="Proteomes" id="UP000192907">
    <property type="component" value="Unassembled WGS sequence"/>
</dbReference>
<dbReference type="AlphaFoldDB" id="A0A1Y6BSZ9"/>
<evidence type="ECO:0000259" key="3">
    <source>
        <dbReference type="PROSITE" id="PS50110"/>
    </source>
</evidence>
<dbReference type="Gene3D" id="3.40.50.2300">
    <property type="match status" value="1"/>
</dbReference>
<name>A0A1Y6BSZ9_9BACT</name>
<dbReference type="SUPFAM" id="SSF52172">
    <property type="entry name" value="CheY-like"/>
    <property type="match status" value="1"/>
</dbReference>
<evidence type="ECO:0000313" key="4">
    <source>
        <dbReference type="EMBL" id="SMF16644.1"/>
    </source>
</evidence>
<dbReference type="InterPro" id="IPR001789">
    <property type="entry name" value="Sig_transdc_resp-reg_receiver"/>
</dbReference>
<organism evidence="4 5">
    <name type="scientific">Pseudobacteriovorax antillogorgiicola</name>
    <dbReference type="NCBI Taxonomy" id="1513793"/>
    <lineage>
        <taxon>Bacteria</taxon>
        <taxon>Pseudomonadati</taxon>
        <taxon>Bdellovibrionota</taxon>
        <taxon>Oligoflexia</taxon>
        <taxon>Oligoflexales</taxon>
        <taxon>Pseudobacteriovoracaceae</taxon>
        <taxon>Pseudobacteriovorax</taxon>
    </lineage>
</organism>
<sequence length="151" mass="17149">MKLDNIKTALKNLTSEPMKVKPKEDMKKAILLDDDSIFCKLLKKDVEDKGNLQLETTCSVETFLSMVKLNNYDVCLIDYDLYETTGVDVIHRMREFSNIPALLISSSQSVIRVDGSESHFDDFLSKWSDPEEIVEHSLELCRENGDAIAVS</sequence>
<evidence type="ECO:0000313" key="5">
    <source>
        <dbReference type="Proteomes" id="UP000192907"/>
    </source>
</evidence>
<dbReference type="GO" id="GO:0000160">
    <property type="term" value="P:phosphorelay signal transduction system"/>
    <property type="evidence" value="ECO:0007669"/>
    <property type="project" value="InterPro"/>
</dbReference>
<dbReference type="InterPro" id="IPR011006">
    <property type="entry name" value="CheY-like_superfamily"/>
</dbReference>
<protein>
    <submittedName>
        <fullName evidence="4">Response regulator receiver domain-containing protein</fullName>
    </submittedName>
</protein>
<dbReference type="InterPro" id="IPR050595">
    <property type="entry name" value="Bact_response_regulator"/>
</dbReference>
<dbReference type="PROSITE" id="PS50110">
    <property type="entry name" value="RESPONSE_REGULATORY"/>
    <property type="match status" value="1"/>
</dbReference>
<proteinExistence type="predicted"/>
<dbReference type="SMART" id="SM00448">
    <property type="entry name" value="REC"/>
    <property type="match status" value="1"/>
</dbReference>
<accession>A0A1Y6BSZ9</accession>
<dbReference type="PANTHER" id="PTHR44591:SF3">
    <property type="entry name" value="RESPONSE REGULATORY DOMAIN-CONTAINING PROTEIN"/>
    <property type="match status" value="1"/>
</dbReference>
<keyword evidence="1 2" id="KW-0597">Phosphoprotein</keyword>
<gene>
    <name evidence="4" type="ORF">SAMN06296036_10655</name>
</gene>
<evidence type="ECO:0000256" key="2">
    <source>
        <dbReference type="PROSITE-ProRule" id="PRU00169"/>
    </source>
</evidence>
<dbReference type="CDD" id="cd00156">
    <property type="entry name" value="REC"/>
    <property type="match status" value="1"/>
</dbReference>
<keyword evidence="5" id="KW-1185">Reference proteome</keyword>
<evidence type="ECO:0000256" key="1">
    <source>
        <dbReference type="ARBA" id="ARBA00022553"/>
    </source>
</evidence>